<dbReference type="EMBL" id="QMDW01000004">
    <property type="protein sequence ID" value="RJX50736.1"/>
    <property type="molecule type" value="Genomic_DNA"/>
</dbReference>
<dbReference type="AlphaFoldDB" id="A0A3A6Q1B7"/>
<dbReference type="Proteomes" id="UP000281564">
    <property type="component" value="Unassembled WGS sequence"/>
</dbReference>
<keyword evidence="2" id="KW-1185">Reference proteome</keyword>
<dbReference type="RefSeq" id="WP_120083528.1">
    <property type="nucleotide sequence ID" value="NZ_QMDW01000004.1"/>
</dbReference>
<evidence type="ECO:0000313" key="2">
    <source>
        <dbReference type="Proteomes" id="UP000281564"/>
    </source>
</evidence>
<sequence length="88" mass="9116">MTDQISTPSSGSADLPPGVDEQQLEVFVRRANAGVYDNAELEGLTAAVTVIEAMLDGSSTAPTEVETVPAASKWAKAAGYEQNATDDS</sequence>
<proteinExistence type="predicted"/>
<name>A0A3A6Q1B7_9EURY</name>
<accession>A0A3A6Q1B7</accession>
<reference evidence="1 2" key="1">
    <citation type="submission" date="2018-06" db="EMBL/GenBank/DDBJ databases">
        <title>Halonotius sp. F13-13 a new haloarchaeeon isolated from a solar saltern from Isla Cristina, Huelva, Spain.</title>
        <authorList>
            <person name="Duran-Viseras A."/>
            <person name="Sanchez-Porro C."/>
            <person name="Ventosa A."/>
        </authorList>
    </citation>
    <scope>NUCLEOTIDE SEQUENCE [LARGE SCALE GENOMIC DNA]</scope>
    <source>
        <strain evidence="1 2">CECT 7525</strain>
    </source>
</reference>
<evidence type="ECO:0000313" key="1">
    <source>
        <dbReference type="EMBL" id="RJX50736.1"/>
    </source>
</evidence>
<dbReference type="OrthoDB" id="341344at2157"/>
<organism evidence="1 2">
    <name type="scientific">Halonotius pteroides</name>
    <dbReference type="NCBI Taxonomy" id="268735"/>
    <lineage>
        <taxon>Archaea</taxon>
        <taxon>Methanobacteriati</taxon>
        <taxon>Methanobacteriota</taxon>
        <taxon>Stenosarchaea group</taxon>
        <taxon>Halobacteria</taxon>
        <taxon>Halobacteriales</taxon>
        <taxon>Haloferacaceae</taxon>
        <taxon>Halonotius</taxon>
    </lineage>
</organism>
<gene>
    <name evidence="1" type="ORF">DP106_03815</name>
</gene>
<comment type="caution">
    <text evidence="1">The sequence shown here is derived from an EMBL/GenBank/DDBJ whole genome shotgun (WGS) entry which is preliminary data.</text>
</comment>
<protein>
    <submittedName>
        <fullName evidence="1">Uncharacterized protein</fullName>
    </submittedName>
</protein>